<evidence type="ECO:0008006" key="3">
    <source>
        <dbReference type="Google" id="ProtNLM"/>
    </source>
</evidence>
<dbReference type="PROSITE" id="PS51257">
    <property type="entry name" value="PROKAR_LIPOPROTEIN"/>
    <property type="match status" value="1"/>
</dbReference>
<evidence type="ECO:0000313" key="1">
    <source>
        <dbReference type="EMBL" id="SPU38152.1"/>
    </source>
</evidence>
<sequence length="164" mass="18440">MKWMTKVACITCICALLSGCGGRFSEIKDAASGINSAANSAASAVSRDVHAIRALDINYKDTSFTVNDLFKTILRDIRWDYDLEKNELHVRGTWQPPLFSDQAWSDDMKEKLAESGFVTVTCQIIDDKIDSQQTSITLTYNDEILLQKNGEEALHHLYDTYLLP</sequence>
<gene>
    <name evidence="1" type="ORF">NCTC7582_04104</name>
</gene>
<reference evidence="1 2" key="1">
    <citation type="submission" date="2018-06" db="EMBL/GenBank/DDBJ databases">
        <authorList>
            <consortium name="Pathogen Informatics"/>
            <person name="Doyle S."/>
        </authorList>
    </citation>
    <scope>NUCLEOTIDE SEQUENCE [LARGE SCALE GENOMIC DNA]</scope>
    <source>
        <strain evidence="1 2">NCTC7582</strain>
    </source>
</reference>
<proteinExistence type="predicted"/>
<dbReference type="AlphaFoldDB" id="A0A2X1ABN6"/>
<evidence type="ECO:0000313" key="2">
    <source>
        <dbReference type="Proteomes" id="UP000251431"/>
    </source>
</evidence>
<dbReference type="Proteomes" id="UP000251431">
    <property type="component" value="Unassembled WGS sequence"/>
</dbReference>
<dbReference type="EMBL" id="UAQE01000004">
    <property type="protein sequence ID" value="SPU38152.1"/>
    <property type="molecule type" value="Genomic_DNA"/>
</dbReference>
<organism evidence="1 2">
    <name type="scientific">Lysinibacillus capsici</name>
    <dbReference type="NCBI Taxonomy" id="2115968"/>
    <lineage>
        <taxon>Bacteria</taxon>
        <taxon>Bacillati</taxon>
        <taxon>Bacillota</taxon>
        <taxon>Bacilli</taxon>
        <taxon>Bacillales</taxon>
        <taxon>Bacillaceae</taxon>
        <taxon>Lysinibacillus</taxon>
    </lineage>
</organism>
<name>A0A2X1ABN6_9BACI</name>
<accession>A0A2X1ABN6</accession>
<protein>
    <recommendedName>
        <fullName evidence="3">Lipoprotein</fullName>
    </recommendedName>
</protein>